<organism evidence="1 2">
    <name type="scientific">Peronospora belbahrii</name>
    <dbReference type="NCBI Taxonomy" id="622444"/>
    <lineage>
        <taxon>Eukaryota</taxon>
        <taxon>Sar</taxon>
        <taxon>Stramenopiles</taxon>
        <taxon>Oomycota</taxon>
        <taxon>Peronosporomycetes</taxon>
        <taxon>Peronosporales</taxon>
        <taxon>Peronosporaceae</taxon>
        <taxon>Peronospora</taxon>
    </lineage>
</organism>
<dbReference type="EMBL" id="CAKKTJ010000262">
    <property type="protein sequence ID" value="CAH0478547.1"/>
    <property type="molecule type" value="Genomic_DNA"/>
</dbReference>
<evidence type="ECO:0000313" key="1">
    <source>
        <dbReference type="EMBL" id="CAH0478547.1"/>
    </source>
</evidence>
<protein>
    <submittedName>
        <fullName evidence="1">Uncharacterized protein</fullName>
    </submittedName>
</protein>
<accession>A0AAU9L6K0</accession>
<sequence length="72" mass="8050">MFCVKPTPKDGVQRPNGFRFGVAEEELFDCIILCESKLTITDTAFGQVVRYLQSSGFKRLEALFSLIGARFG</sequence>
<proteinExistence type="predicted"/>
<dbReference type="Proteomes" id="UP001160483">
    <property type="component" value="Unassembled WGS sequence"/>
</dbReference>
<reference evidence="1" key="1">
    <citation type="submission" date="2021-11" db="EMBL/GenBank/DDBJ databases">
        <authorList>
            <person name="Islam A."/>
            <person name="Islam S."/>
            <person name="Flora M.S."/>
            <person name="Rahman M."/>
            <person name="Ziaur R.M."/>
            <person name="Epstein J.H."/>
            <person name="Hassan M."/>
            <person name="Klassen M."/>
            <person name="Woodard K."/>
            <person name="Webb A."/>
            <person name="Webby R.J."/>
            <person name="El Zowalaty M.E."/>
        </authorList>
    </citation>
    <scope>NUCLEOTIDE SEQUENCE</scope>
    <source>
        <strain evidence="1">Pbs3</strain>
    </source>
</reference>
<evidence type="ECO:0000313" key="2">
    <source>
        <dbReference type="Proteomes" id="UP001160483"/>
    </source>
</evidence>
<name>A0AAU9L6K0_9STRA</name>
<dbReference type="AlphaFoldDB" id="A0AAU9L6K0"/>
<gene>
    <name evidence="1" type="ORF">PBS003_LOCUS5239</name>
</gene>
<comment type="caution">
    <text evidence="1">The sequence shown here is derived from an EMBL/GenBank/DDBJ whole genome shotgun (WGS) entry which is preliminary data.</text>
</comment>